<proteinExistence type="predicted"/>
<dbReference type="AlphaFoldDB" id="A0A1A7BFL9"/>
<sequence>MVVIQDLRAGSLGSLDAYLKKNRGIPDREVALELRKLLSGTSARSKFRLVVVDHPDLPADRGGRPGSESTEPKRAEVELYEKYLVQLELIGKKKEARRQTAEDEGRSEITVRRAIKKVEEALRREAARASWLQSLDRLRTGR</sequence>
<protein>
    <submittedName>
        <fullName evidence="1">Uncharacterized protein</fullName>
    </submittedName>
</protein>
<dbReference type="STRING" id="1300349.I603_2143"/>
<comment type="caution">
    <text evidence="1">The sequence shown here is derived from an EMBL/GenBank/DDBJ whole genome shotgun (WGS) entry which is preliminary data.</text>
</comment>
<evidence type="ECO:0000313" key="2">
    <source>
        <dbReference type="Proteomes" id="UP000092484"/>
    </source>
</evidence>
<reference evidence="1 2" key="1">
    <citation type="submission" date="2016-06" db="EMBL/GenBank/DDBJ databases">
        <title>Genome sequence of Porphyrobacter dokdonensis DSW-74.</title>
        <authorList>
            <person name="Kim J.F."/>
            <person name="Song J.Y."/>
        </authorList>
    </citation>
    <scope>NUCLEOTIDE SEQUENCE [LARGE SCALE GENOMIC DNA]</scope>
    <source>
        <strain evidence="1 2">DSW-74</strain>
    </source>
</reference>
<evidence type="ECO:0000313" key="1">
    <source>
        <dbReference type="EMBL" id="OBV10541.1"/>
    </source>
</evidence>
<organism evidence="1 2">
    <name type="scientific">Erythrobacter dokdonensis DSW-74</name>
    <dbReference type="NCBI Taxonomy" id="1300349"/>
    <lineage>
        <taxon>Bacteria</taxon>
        <taxon>Pseudomonadati</taxon>
        <taxon>Pseudomonadota</taxon>
        <taxon>Alphaproteobacteria</taxon>
        <taxon>Sphingomonadales</taxon>
        <taxon>Erythrobacteraceae</taxon>
        <taxon>Erythrobacter/Porphyrobacter group</taxon>
        <taxon>Erythrobacter</taxon>
    </lineage>
</organism>
<dbReference type="Proteomes" id="UP000092484">
    <property type="component" value="Unassembled WGS sequence"/>
</dbReference>
<name>A0A1A7BFL9_9SPHN</name>
<dbReference type="RefSeq" id="WP_143736706.1">
    <property type="nucleotide sequence ID" value="NZ_LZYB01000005.1"/>
</dbReference>
<keyword evidence="2" id="KW-1185">Reference proteome</keyword>
<accession>A0A1A7BFL9</accession>
<dbReference type="EMBL" id="LZYB01000005">
    <property type="protein sequence ID" value="OBV10541.1"/>
    <property type="molecule type" value="Genomic_DNA"/>
</dbReference>
<gene>
    <name evidence="1" type="ORF">I603_2143</name>
</gene>